<evidence type="ECO:0000313" key="1">
    <source>
        <dbReference type="EMBL" id="WVZ15037.1"/>
    </source>
</evidence>
<dbReference type="Proteomes" id="UP001374535">
    <property type="component" value="Chromosome 4"/>
</dbReference>
<name>A0AAQ3NUJ6_VIGMU</name>
<proteinExistence type="predicted"/>
<evidence type="ECO:0000313" key="2">
    <source>
        <dbReference type="Proteomes" id="UP001374535"/>
    </source>
</evidence>
<organism evidence="1 2">
    <name type="scientific">Vigna mungo</name>
    <name type="common">Black gram</name>
    <name type="synonym">Phaseolus mungo</name>
    <dbReference type="NCBI Taxonomy" id="3915"/>
    <lineage>
        <taxon>Eukaryota</taxon>
        <taxon>Viridiplantae</taxon>
        <taxon>Streptophyta</taxon>
        <taxon>Embryophyta</taxon>
        <taxon>Tracheophyta</taxon>
        <taxon>Spermatophyta</taxon>
        <taxon>Magnoliopsida</taxon>
        <taxon>eudicotyledons</taxon>
        <taxon>Gunneridae</taxon>
        <taxon>Pentapetalae</taxon>
        <taxon>rosids</taxon>
        <taxon>fabids</taxon>
        <taxon>Fabales</taxon>
        <taxon>Fabaceae</taxon>
        <taxon>Papilionoideae</taxon>
        <taxon>50 kb inversion clade</taxon>
        <taxon>NPAAA clade</taxon>
        <taxon>indigoferoid/millettioid clade</taxon>
        <taxon>Phaseoleae</taxon>
        <taxon>Vigna</taxon>
    </lineage>
</organism>
<gene>
    <name evidence="1" type="ORF">V8G54_012603</name>
</gene>
<accession>A0AAQ3NUJ6</accession>
<reference evidence="1 2" key="1">
    <citation type="journal article" date="2023" name="Life. Sci Alliance">
        <title>Evolutionary insights into 3D genome organization and epigenetic landscape of Vigna mungo.</title>
        <authorList>
            <person name="Junaid A."/>
            <person name="Singh B."/>
            <person name="Bhatia S."/>
        </authorList>
    </citation>
    <scope>NUCLEOTIDE SEQUENCE [LARGE SCALE GENOMIC DNA]</scope>
    <source>
        <strain evidence="1">Urdbean</strain>
    </source>
</reference>
<dbReference type="EMBL" id="CP144697">
    <property type="protein sequence ID" value="WVZ15037.1"/>
    <property type="molecule type" value="Genomic_DNA"/>
</dbReference>
<dbReference type="AlphaFoldDB" id="A0AAQ3NUJ6"/>
<sequence>MNRHAVELIMASSHHHLAMSSPLAKLLPPPFEHTSQNPYSPPFSIFPFENEDHPTHSSLLSPFFHFVHHQYFKNIGHTYPCKHNTSKPSRQSLFECEASINKIPQHFILELLGR</sequence>
<protein>
    <submittedName>
        <fullName evidence="1">Uncharacterized protein</fullName>
    </submittedName>
</protein>
<keyword evidence="2" id="KW-1185">Reference proteome</keyword>